<proteinExistence type="predicted"/>
<dbReference type="Proteomes" id="UP000816034">
    <property type="component" value="Unassembled WGS sequence"/>
</dbReference>
<dbReference type="EMBL" id="PYSW02000026">
    <property type="protein sequence ID" value="KAG2381552.1"/>
    <property type="molecule type" value="Genomic_DNA"/>
</dbReference>
<accession>A0AA88GNG5</accession>
<dbReference type="AlphaFoldDB" id="A0AA88GNG5"/>
<reference evidence="1 2" key="1">
    <citation type="journal article" date="2018" name="BMC Genomics">
        <title>The genome of Naegleria lovaniensis, the basis for a comparative approach to unravel pathogenicity factors of the human pathogenic amoeba N. fowleri.</title>
        <authorList>
            <person name="Liechti N."/>
            <person name="Schurch N."/>
            <person name="Bruggmann R."/>
            <person name="Wittwer M."/>
        </authorList>
    </citation>
    <scope>NUCLEOTIDE SEQUENCE [LARGE SCALE GENOMIC DNA]</scope>
    <source>
        <strain evidence="1 2">ATCC 30569</strain>
    </source>
</reference>
<organism evidence="1 2">
    <name type="scientific">Naegleria lovaniensis</name>
    <name type="common">Amoeba</name>
    <dbReference type="NCBI Taxonomy" id="51637"/>
    <lineage>
        <taxon>Eukaryota</taxon>
        <taxon>Discoba</taxon>
        <taxon>Heterolobosea</taxon>
        <taxon>Tetramitia</taxon>
        <taxon>Eutetramitia</taxon>
        <taxon>Vahlkampfiidae</taxon>
        <taxon>Naegleria</taxon>
    </lineage>
</organism>
<evidence type="ECO:0000313" key="1">
    <source>
        <dbReference type="EMBL" id="KAG2381552.1"/>
    </source>
</evidence>
<protein>
    <submittedName>
        <fullName evidence="1">Uncharacterized protein</fullName>
    </submittedName>
</protein>
<dbReference type="GeneID" id="68098391"/>
<gene>
    <name evidence="1" type="ORF">C9374_005936</name>
</gene>
<dbReference type="InterPro" id="IPR024047">
    <property type="entry name" value="MM3350-like_sf"/>
</dbReference>
<comment type="caution">
    <text evidence="1">The sequence shown here is derived from an EMBL/GenBank/DDBJ whole genome shotgun (WGS) entry which is preliminary data.</text>
</comment>
<evidence type="ECO:0000313" key="2">
    <source>
        <dbReference type="Proteomes" id="UP000816034"/>
    </source>
</evidence>
<name>A0AA88GNG5_NAELO</name>
<keyword evidence="2" id="KW-1185">Reference proteome</keyword>
<dbReference type="RefSeq" id="XP_044547232.1">
    <property type="nucleotide sequence ID" value="XM_044695741.1"/>
</dbReference>
<dbReference type="SUPFAM" id="SSF159941">
    <property type="entry name" value="MM3350-like"/>
    <property type="match status" value="1"/>
</dbReference>
<sequence>MEETIAHLVQASNPTASLRRTDEEDQSQAMHWDFRQWEDMRQQAIEKDKNDDQEQLQQFSKMHKRDLIELFFEEKLKHRTPVQLHMISSLKQRAPYKSQKKREKFQKTIFGYCRECHEKVNGGLQAMKEHILTCEKLNDFKEGDVCEDAVLRFKIYPRYGDTWNKYWLFVEVPFTNYLKALDGILRDYWVECCEHSSSFEIDNYTYYSWDENEGFFRLQNILEFDQKTMSLPMYRVFKPSDVGKLFCYTYDRGSPTELEIELISIVKCHDERIAARVLARNNPPTFKCRRCNKDAEYVDGEEMNFYCDKHAKEEDKDLEWLLPVVNSPRMGVCGYCGDGDNYAPPSSTEKKKKKHKKN</sequence>